<accession>A0A290XAW9</accession>
<evidence type="ECO:0000313" key="2">
    <source>
        <dbReference type="Proteomes" id="UP000218968"/>
    </source>
</evidence>
<proteinExistence type="predicted"/>
<gene>
    <name evidence="1" type="ORF">CNR27_01535</name>
</gene>
<organism evidence="1 2">
    <name type="scientific">Luteimonas chenhongjianii</name>
    <dbReference type="NCBI Taxonomy" id="2006110"/>
    <lineage>
        <taxon>Bacteria</taxon>
        <taxon>Pseudomonadati</taxon>
        <taxon>Pseudomonadota</taxon>
        <taxon>Gammaproteobacteria</taxon>
        <taxon>Lysobacterales</taxon>
        <taxon>Lysobacteraceae</taxon>
        <taxon>Luteimonas</taxon>
    </lineage>
</organism>
<keyword evidence="2" id="KW-1185">Reference proteome</keyword>
<evidence type="ECO:0000313" key="1">
    <source>
        <dbReference type="EMBL" id="ATD66287.1"/>
    </source>
</evidence>
<dbReference type="Proteomes" id="UP000218968">
    <property type="component" value="Chromosome"/>
</dbReference>
<dbReference type="AlphaFoldDB" id="A0A290XAW9"/>
<dbReference type="KEGG" id="lum:CNR27_01535"/>
<sequence length="204" mass="21618">MLLCALTACQAPAVVPEASGTFTTTPPLDADAVWSGTAEACRGDLGPVVDCLRATMEATGASPEALAASARMAEDGEAGYIARWQTIDGVDVATTEFPFRANTNQGTWLIDASRRICDVDADPFAAADSDRQDIADFRAAHPDAMLFAPAHLEGTQPLDGGGVRLVFATPMRSCHACADVATLRVGYDFDDARRFTGRRVIDLH</sequence>
<name>A0A290XAW9_9GAMM</name>
<dbReference type="EMBL" id="CP023406">
    <property type="protein sequence ID" value="ATD66287.1"/>
    <property type="molecule type" value="Genomic_DNA"/>
</dbReference>
<reference evidence="2" key="1">
    <citation type="submission" date="2017-09" db="EMBL/GenBank/DDBJ databases">
        <title>Luteimonas liuhanmingii sp.nov., isolated from the intestinal contents of Tibetan Plateau Pika in Yushu, Qinghai Province, China.</title>
        <authorList>
            <person name="Gui Z."/>
        </authorList>
    </citation>
    <scope>NUCLEOTIDE SEQUENCE [LARGE SCALE GENOMIC DNA]</scope>
    <source>
        <strain evidence="2">100111</strain>
    </source>
</reference>
<protein>
    <submittedName>
        <fullName evidence="1">Uncharacterized protein</fullName>
    </submittedName>
</protein>